<gene>
    <name evidence="7" type="primary">surA</name>
    <name evidence="9" type="ORF">F3N42_12355</name>
</gene>
<dbReference type="PANTHER" id="PTHR47637:SF1">
    <property type="entry name" value="CHAPERONE SURA"/>
    <property type="match status" value="1"/>
</dbReference>
<dbReference type="GO" id="GO:0042277">
    <property type="term" value="F:peptide binding"/>
    <property type="evidence" value="ECO:0007669"/>
    <property type="project" value="InterPro"/>
</dbReference>
<name>A0A5N0TAW0_9GAMM</name>
<comment type="subcellular location">
    <subcellularLocation>
        <location evidence="7">Periplasm</location>
    </subcellularLocation>
    <text evidence="7">Is capable of associating with the outer membrane.</text>
</comment>
<dbReference type="InterPro" id="IPR023058">
    <property type="entry name" value="PPIase_PpiC_CS"/>
</dbReference>
<evidence type="ECO:0000256" key="3">
    <source>
        <dbReference type="ARBA" id="ARBA00022764"/>
    </source>
</evidence>
<dbReference type="GO" id="GO:0030288">
    <property type="term" value="C:outer membrane-bounded periplasmic space"/>
    <property type="evidence" value="ECO:0007669"/>
    <property type="project" value="InterPro"/>
</dbReference>
<dbReference type="EC" id="5.2.1.8" evidence="7"/>
<dbReference type="PROSITE" id="PS50198">
    <property type="entry name" value="PPIC_PPIASE_2"/>
    <property type="match status" value="2"/>
</dbReference>
<evidence type="ECO:0000256" key="4">
    <source>
        <dbReference type="ARBA" id="ARBA00023110"/>
    </source>
</evidence>
<feature type="domain" description="PpiC" evidence="8">
    <location>
        <begin position="286"/>
        <end position="385"/>
    </location>
</feature>
<dbReference type="InterPro" id="IPR027304">
    <property type="entry name" value="Trigger_fact/SurA_dom_sf"/>
</dbReference>
<keyword evidence="1 7" id="KW-0732">Signal</keyword>
<proteinExistence type="inferred from homology"/>
<evidence type="ECO:0000256" key="1">
    <source>
        <dbReference type="ARBA" id="ARBA00022729"/>
    </source>
</evidence>
<feature type="chain" id="PRO_5024520474" description="Chaperone SurA" evidence="7">
    <location>
        <begin position="26"/>
        <end position="432"/>
    </location>
</feature>
<dbReference type="GO" id="GO:0006457">
    <property type="term" value="P:protein folding"/>
    <property type="evidence" value="ECO:0007669"/>
    <property type="project" value="UniProtKB-UniRule"/>
</dbReference>
<dbReference type="Gene3D" id="1.10.4030.10">
    <property type="entry name" value="Porin chaperone SurA, peptide-binding domain"/>
    <property type="match status" value="1"/>
</dbReference>
<dbReference type="RefSeq" id="WP_150864783.1">
    <property type="nucleotide sequence ID" value="NZ_VYXP01000007.1"/>
</dbReference>
<keyword evidence="4 7" id="KW-0697">Rotamase</keyword>
<dbReference type="GO" id="GO:0051082">
    <property type="term" value="F:unfolded protein binding"/>
    <property type="evidence" value="ECO:0007669"/>
    <property type="project" value="UniProtKB-UniRule"/>
</dbReference>
<evidence type="ECO:0000256" key="5">
    <source>
        <dbReference type="ARBA" id="ARBA00023186"/>
    </source>
</evidence>
<dbReference type="PANTHER" id="PTHR47637">
    <property type="entry name" value="CHAPERONE SURA"/>
    <property type="match status" value="1"/>
</dbReference>
<dbReference type="Pfam" id="PF09312">
    <property type="entry name" value="SurA_N"/>
    <property type="match status" value="1"/>
</dbReference>
<dbReference type="InterPro" id="IPR015391">
    <property type="entry name" value="SurA_N"/>
</dbReference>
<keyword evidence="2 7" id="KW-0677">Repeat</keyword>
<comment type="caution">
    <text evidence="9">The sequence shown here is derived from an EMBL/GenBank/DDBJ whole genome shotgun (WGS) entry which is preliminary data.</text>
</comment>
<dbReference type="GO" id="GO:0043165">
    <property type="term" value="P:Gram-negative-bacterium-type cell outer membrane assembly"/>
    <property type="evidence" value="ECO:0007669"/>
    <property type="project" value="InterPro"/>
</dbReference>
<dbReference type="SUPFAM" id="SSF54534">
    <property type="entry name" value="FKBP-like"/>
    <property type="match status" value="2"/>
</dbReference>
<dbReference type="HAMAP" id="MF_01183">
    <property type="entry name" value="Chaperone_SurA"/>
    <property type="match status" value="1"/>
</dbReference>
<comment type="function">
    <text evidence="7">Chaperone involved in the correct folding and assembly of outer membrane proteins. Recognizes specific patterns of aromatic residues and the orientation of their side chains, which are found more frequently in integral outer membrane proteins. May act in both early periplasmic and late outer membrane-associated steps of protein maturation.</text>
</comment>
<dbReference type="InterPro" id="IPR000297">
    <property type="entry name" value="PPIase_PpiC"/>
</dbReference>
<dbReference type="GO" id="GO:0050821">
    <property type="term" value="P:protein stabilization"/>
    <property type="evidence" value="ECO:0007669"/>
    <property type="project" value="InterPro"/>
</dbReference>
<evidence type="ECO:0000256" key="2">
    <source>
        <dbReference type="ARBA" id="ARBA00022737"/>
    </source>
</evidence>
<keyword evidence="10" id="KW-1185">Reference proteome</keyword>
<sequence precursor="true">MQTPRFVSRLMALALAATALLPALAQAQAAQPIDSIVALVEEDVILRSELDVAIDGIVDRIRAQGGGMPPQDLLEKQVLERLIVRKLQVQRAQQTGIRVSDADIDQALMNVAQQNGISLDQLRQVISSEGEDFDDFRRNIGEEIVAERLRQRIVSSMDPVSDTEIDILLASEDFSGGEFDLSQILVRIPDGSTPQAVAEAEARADQIHADLDGGMGFEQAAISYSQSSDALEGGHIGWRDLSSMPREFAEAVRDLQAGQYSEPVRSAAGLHIILVSDRRERQRVMAEEYRANHIQITPNELVTPRAAMEEIRTIRTRIDDGEDFAELAREFSDDTTSANIGGDMGWIIPQQFGDRFAAMLEGLEDGEVSEPFQTAEGWHIVQRTGYRETDVTDQALRNMARQTIMQRRADSEIEDFIRQMREEAYVDIRLPG</sequence>
<dbReference type="Gene3D" id="3.10.50.40">
    <property type="match status" value="2"/>
</dbReference>
<dbReference type="EMBL" id="VYXP01000007">
    <property type="protein sequence ID" value="KAA9130479.1"/>
    <property type="molecule type" value="Genomic_DNA"/>
</dbReference>
<evidence type="ECO:0000256" key="6">
    <source>
        <dbReference type="ARBA" id="ARBA00023235"/>
    </source>
</evidence>
<dbReference type="InterPro" id="IPR023034">
    <property type="entry name" value="PPIase_SurA"/>
</dbReference>
<dbReference type="PROSITE" id="PS01096">
    <property type="entry name" value="PPIC_PPIASE_1"/>
    <property type="match status" value="1"/>
</dbReference>
<evidence type="ECO:0000256" key="7">
    <source>
        <dbReference type="HAMAP-Rule" id="MF_01183"/>
    </source>
</evidence>
<reference evidence="9 10" key="1">
    <citation type="submission" date="2019-09" db="EMBL/GenBank/DDBJ databases">
        <title>Wenzhouxiangella sp. Genome sequencing and assembly.</title>
        <authorList>
            <person name="Zhang R."/>
        </authorList>
    </citation>
    <scope>NUCLEOTIDE SEQUENCE [LARGE SCALE GENOMIC DNA]</scope>
    <source>
        <strain evidence="9 10">W260</strain>
    </source>
</reference>
<evidence type="ECO:0000313" key="10">
    <source>
        <dbReference type="Proteomes" id="UP000325372"/>
    </source>
</evidence>
<feature type="domain" description="PpiC" evidence="8">
    <location>
        <begin position="176"/>
        <end position="277"/>
    </location>
</feature>
<dbReference type="InterPro" id="IPR050280">
    <property type="entry name" value="OMP_Chaperone_SurA"/>
</dbReference>
<dbReference type="Proteomes" id="UP000325372">
    <property type="component" value="Unassembled WGS sequence"/>
</dbReference>
<dbReference type="AlphaFoldDB" id="A0A5N0TAW0"/>
<keyword evidence="5 7" id="KW-0143">Chaperone</keyword>
<evidence type="ECO:0000313" key="9">
    <source>
        <dbReference type="EMBL" id="KAA9130479.1"/>
    </source>
</evidence>
<dbReference type="GO" id="GO:0003755">
    <property type="term" value="F:peptidyl-prolyl cis-trans isomerase activity"/>
    <property type="evidence" value="ECO:0007669"/>
    <property type="project" value="UniProtKB-UniRule"/>
</dbReference>
<dbReference type="InterPro" id="IPR046357">
    <property type="entry name" value="PPIase_dom_sf"/>
</dbReference>
<comment type="catalytic activity">
    <reaction evidence="7">
        <text>[protein]-peptidylproline (omega=180) = [protein]-peptidylproline (omega=0)</text>
        <dbReference type="Rhea" id="RHEA:16237"/>
        <dbReference type="Rhea" id="RHEA-COMP:10747"/>
        <dbReference type="Rhea" id="RHEA-COMP:10748"/>
        <dbReference type="ChEBI" id="CHEBI:83833"/>
        <dbReference type="ChEBI" id="CHEBI:83834"/>
        <dbReference type="EC" id="5.2.1.8"/>
    </reaction>
</comment>
<evidence type="ECO:0000259" key="8">
    <source>
        <dbReference type="PROSITE" id="PS50198"/>
    </source>
</evidence>
<accession>A0A5N0TAW0</accession>
<protein>
    <recommendedName>
        <fullName evidence="7">Chaperone SurA</fullName>
    </recommendedName>
    <alternativeName>
        <fullName evidence="7">Peptidyl-prolyl cis-trans isomerase SurA</fullName>
        <shortName evidence="7">PPIase SurA</shortName>
        <ecNumber evidence="7">5.2.1.8</ecNumber>
    </alternativeName>
    <alternativeName>
        <fullName evidence="7">Rotamase SurA</fullName>
    </alternativeName>
</protein>
<dbReference type="Pfam" id="PF00639">
    <property type="entry name" value="Rotamase"/>
    <property type="match status" value="2"/>
</dbReference>
<keyword evidence="3 7" id="KW-0574">Periplasm</keyword>
<comment type="domain">
    <text evidence="7">The PPIase activity resides only in the second parvulin domain. The N-terminal region and the C-terminal tail are necessary and sufficient for the chaperone activity of SurA. The PPIase activity is dispensable for SurA to function as a chaperone. The N-terminal region and the C-terminal tail are also required for porin recognition.</text>
</comment>
<dbReference type="SUPFAM" id="SSF109998">
    <property type="entry name" value="Triger factor/SurA peptide-binding domain-like"/>
    <property type="match status" value="1"/>
</dbReference>
<keyword evidence="6 7" id="KW-0413">Isomerase</keyword>
<organism evidence="9 10">
    <name type="scientific">Marinihelvus fidelis</name>
    <dbReference type="NCBI Taxonomy" id="2613842"/>
    <lineage>
        <taxon>Bacteria</taxon>
        <taxon>Pseudomonadati</taxon>
        <taxon>Pseudomonadota</taxon>
        <taxon>Gammaproteobacteria</taxon>
        <taxon>Chromatiales</taxon>
        <taxon>Wenzhouxiangellaceae</taxon>
        <taxon>Marinihelvus</taxon>
    </lineage>
</organism>
<feature type="signal peptide" evidence="7">
    <location>
        <begin position="1"/>
        <end position="25"/>
    </location>
</feature>